<evidence type="ECO:0000313" key="2">
    <source>
        <dbReference type="Proteomes" id="UP000815677"/>
    </source>
</evidence>
<dbReference type="EMBL" id="DF848764">
    <property type="protein sequence ID" value="GAT54759.1"/>
    <property type="molecule type" value="Genomic_DNA"/>
</dbReference>
<protein>
    <submittedName>
        <fullName evidence="1">Uncharacterized protein</fullName>
    </submittedName>
</protein>
<evidence type="ECO:0000313" key="1">
    <source>
        <dbReference type="EMBL" id="GAT54759.1"/>
    </source>
</evidence>
<proteinExistence type="predicted"/>
<keyword evidence="2" id="KW-1185">Reference proteome</keyword>
<organism evidence="1 2">
    <name type="scientific">Mycena chlorophos</name>
    <name type="common">Agaric fungus</name>
    <name type="synonym">Agaricus chlorophos</name>
    <dbReference type="NCBI Taxonomy" id="658473"/>
    <lineage>
        <taxon>Eukaryota</taxon>
        <taxon>Fungi</taxon>
        <taxon>Dikarya</taxon>
        <taxon>Basidiomycota</taxon>
        <taxon>Agaricomycotina</taxon>
        <taxon>Agaricomycetes</taxon>
        <taxon>Agaricomycetidae</taxon>
        <taxon>Agaricales</taxon>
        <taxon>Marasmiineae</taxon>
        <taxon>Mycenaceae</taxon>
        <taxon>Mycena</taxon>
    </lineage>
</organism>
<dbReference type="Proteomes" id="UP000815677">
    <property type="component" value="Unassembled WGS sequence"/>
</dbReference>
<gene>
    <name evidence="1" type="ORF">MCHLO_11586</name>
</gene>
<name>A0ABQ0LVN3_MYCCL</name>
<sequence length="190" mass="20674">MTVRTTPWGEAVPALPDEQTQELLPPEGAESCPDGWVYGYKLLPNVDPGRSSPEFLEMFGKIVQSSAIIDLARYIGEPDHWAFVYLAVFNEKHGVFGFESGNTRIPGPEHLAKLEQEIGAKGKPMWYPNIPGTIFPRVCGNTSRLGIVLIDLDPQTNSLDVVVRTWQPRAGGSAPKSAIGGLLHSHATAV</sequence>
<accession>A0ABQ0LVN3</accession>
<reference evidence="1" key="1">
    <citation type="submission" date="2014-09" db="EMBL/GenBank/DDBJ databases">
        <title>Genome sequence of the luminous mushroom Mycena chlorophos for searching fungal bioluminescence genes.</title>
        <authorList>
            <person name="Tanaka Y."/>
            <person name="Kasuga D."/>
            <person name="Oba Y."/>
            <person name="Hase S."/>
            <person name="Sato K."/>
            <person name="Oba Y."/>
            <person name="Sakakibara Y."/>
        </authorList>
    </citation>
    <scope>NUCLEOTIDE SEQUENCE</scope>
</reference>